<protein>
    <submittedName>
        <fullName evidence="1">Uncharacterized protein</fullName>
    </submittedName>
</protein>
<reference evidence="2" key="1">
    <citation type="journal article" date="2017" name="bioRxiv">
        <title>Comparative analysis of the genomes of Stylophora pistillata and Acropora digitifera provides evidence for extensive differences between species of corals.</title>
        <authorList>
            <person name="Voolstra C.R."/>
            <person name="Li Y."/>
            <person name="Liew Y.J."/>
            <person name="Baumgarten S."/>
            <person name="Zoccola D."/>
            <person name="Flot J.-F."/>
            <person name="Tambutte S."/>
            <person name="Allemand D."/>
            <person name="Aranda M."/>
        </authorList>
    </citation>
    <scope>NUCLEOTIDE SEQUENCE [LARGE SCALE GENOMIC DNA]</scope>
</reference>
<dbReference type="Proteomes" id="UP000225706">
    <property type="component" value="Unassembled WGS sequence"/>
</dbReference>
<evidence type="ECO:0000313" key="2">
    <source>
        <dbReference type="Proteomes" id="UP000225706"/>
    </source>
</evidence>
<gene>
    <name evidence="1" type="ORF">AWC38_SpisGene5322</name>
</gene>
<accession>A0A2B4SL87</accession>
<name>A0A2B4SL87_STYPI</name>
<comment type="caution">
    <text evidence="1">The sequence shown here is derived from an EMBL/GenBank/DDBJ whole genome shotgun (WGS) entry which is preliminary data.</text>
</comment>
<keyword evidence="2" id="KW-1185">Reference proteome</keyword>
<dbReference type="AlphaFoldDB" id="A0A2B4SL87"/>
<dbReference type="EMBL" id="LSMT01000059">
    <property type="protein sequence ID" value="PFX29879.1"/>
    <property type="molecule type" value="Genomic_DNA"/>
</dbReference>
<evidence type="ECO:0000313" key="1">
    <source>
        <dbReference type="EMBL" id="PFX29879.1"/>
    </source>
</evidence>
<proteinExistence type="predicted"/>
<organism evidence="1 2">
    <name type="scientific">Stylophora pistillata</name>
    <name type="common">Smooth cauliflower coral</name>
    <dbReference type="NCBI Taxonomy" id="50429"/>
    <lineage>
        <taxon>Eukaryota</taxon>
        <taxon>Metazoa</taxon>
        <taxon>Cnidaria</taxon>
        <taxon>Anthozoa</taxon>
        <taxon>Hexacorallia</taxon>
        <taxon>Scleractinia</taxon>
        <taxon>Astrocoeniina</taxon>
        <taxon>Pocilloporidae</taxon>
        <taxon>Stylophora</taxon>
    </lineage>
</organism>
<sequence length="151" mass="16692">MVCSNVFVALKKKADQQEFVFTASCLSKSPQGCNEEAKAKCKEDWGLGGKIHIMKRTTVQRDTVKTCYEATYGERLVELVSESLLLINAVLALGKVPGRMPESVSHKETCFFSSLRLHEPSGEAKIAELLDERRTLVEAKLCKVTSVADVI</sequence>